<proteinExistence type="predicted"/>
<accession>A0A366E2I7</accession>
<dbReference type="STRING" id="1210090.GCA_001613185_01052"/>
<dbReference type="AlphaFoldDB" id="A0A366E2I7"/>
<reference evidence="1 2" key="1">
    <citation type="submission" date="2018-06" db="EMBL/GenBank/DDBJ databases">
        <title>Genomic Encyclopedia of Type Strains, Phase IV (KMG-IV): sequencing the most valuable type-strain genomes for metagenomic binning, comparative biology and taxonomic classification.</title>
        <authorList>
            <person name="Goeker M."/>
        </authorList>
    </citation>
    <scope>NUCLEOTIDE SEQUENCE [LARGE SCALE GENOMIC DNA]</scope>
    <source>
        <strain evidence="1 2">DSM 44599</strain>
    </source>
</reference>
<dbReference type="EMBL" id="QNRE01000001">
    <property type="protein sequence ID" value="RBO96325.1"/>
    <property type="molecule type" value="Genomic_DNA"/>
</dbReference>
<evidence type="ECO:0000313" key="1">
    <source>
        <dbReference type="EMBL" id="RBO96325.1"/>
    </source>
</evidence>
<sequence length="159" mass="17303">MRVDDPADALERHAAAHGAKFVHIALAGGRVPVQPMFTLRRSGSLVAVRDSVRDFAEGVVAAGFGVTRVKIEATPWAAGVPRTDAAGFALGERFYFEHHIKLLLGRELSLFDYSTVELVIGLREVLGHKEFTPNMVTELVHSECGAGRTDRIDPREIAA</sequence>
<keyword evidence="2" id="KW-1185">Reference proteome</keyword>
<name>A0A366E2I7_9NOCA</name>
<evidence type="ECO:0000313" key="2">
    <source>
        <dbReference type="Proteomes" id="UP000252586"/>
    </source>
</evidence>
<comment type="caution">
    <text evidence="1">The sequence shown here is derived from an EMBL/GenBank/DDBJ whole genome shotgun (WGS) entry which is preliminary data.</text>
</comment>
<dbReference type="Proteomes" id="UP000252586">
    <property type="component" value="Unassembled WGS sequence"/>
</dbReference>
<organism evidence="1 2">
    <name type="scientific">Nocardia puris</name>
    <dbReference type="NCBI Taxonomy" id="208602"/>
    <lineage>
        <taxon>Bacteria</taxon>
        <taxon>Bacillati</taxon>
        <taxon>Actinomycetota</taxon>
        <taxon>Actinomycetes</taxon>
        <taxon>Mycobacteriales</taxon>
        <taxon>Nocardiaceae</taxon>
        <taxon>Nocardia</taxon>
    </lineage>
</organism>
<gene>
    <name evidence="1" type="ORF">DFR74_101336</name>
</gene>
<protein>
    <submittedName>
        <fullName evidence="1">Uncharacterized protein</fullName>
    </submittedName>
</protein>